<evidence type="ECO:0000313" key="3">
    <source>
        <dbReference type="Proteomes" id="UP000028073"/>
    </source>
</evidence>
<dbReference type="GO" id="GO:0016747">
    <property type="term" value="F:acyltransferase activity, transferring groups other than amino-acyl groups"/>
    <property type="evidence" value="ECO:0007669"/>
    <property type="project" value="InterPro"/>
</dbReference>
<organism evidence="2 3">
    <name type="scientific">Endozoicomonas numazuensis</name>
    <dbReference type="NCBI Taxonomy" id="1137799"/>
    <lineage>
        <taxon>Bacteria</taxon>
        <taxon>Pseudomonadati</taxon>
        <taxon>Pseudomonadota</taxon>
        <taxon>Gammaproteobacteria</taxon>
        <taxon>Oceanospirillales</taxon>
        <taxon>Endozoicomonadaceae</taxon>
        <taxon>Endozoicomonas</taxon>
    </lineage>
</organism>
<dbReference type="STRING" id="1137799.GZ78_18025"/>
<dbReference type="Proteomes" id="UP000028073">
    <property type="component" value="Unassembled WGS sequence"/>
</dbReference>
<keyword evidence="3" id="KW-1185">Reference proteome</keyword>
<dbReference type="InterPro" id="IPR016181">
    <property type="entry name" value="Acyl_CoA_acyltransferase"/>
</dbReference>
<proteinExistence type="predicted"/>
<dbReference type="RefSeq" id="WP_034838106.1">
    <property type="nucleotide sequence ID" value="NZ_JOKH01000003.1"/>
</dbReference>
<sequence length="165" mass="18573">MEDVIVRHIENCDIPGVRDIYKGESAVAGTLMVPHPSLSDWEKRLSNPPAGVYILVAEKQGEIVGHGALMHQQNPRRHHVGAFMMAVKDEHQGLGIGGQLLEEILNLADNWLNLRRVEMNVFTDNEPAIHLYKKCGFVVEGESPDYAFRNGEYMGVYHMGRIKQL</sequence>
<dbReference type="PANTHER" id="PTHR43792">
    <property type="entry name" value="GNAT FAMILY, PUTATIVE (AFU_ORTHOLOGUE AFUA_3G00765)-RELATED-RELATED"/>
    <property type="match status" value="1"/>
</dbReference>
<keyword evidence="2" id="KW-0808">Transferase</keyword>
<dbReference type="AlphaFoldDB" id="A0A081NGQ3"/>
<feature type="domain" description="N-acetyltransferase" evidence="1">
    <location>
        <begin position="4"/>
        <end position="159"/>
    </location>
</feature>
<accession>A0A081NGQ3</accession>
<gene>
    <name evidence="2" type="ORF">GZ78_18025</name>
</gene>
<dbReference type="InterPro" id="IPR051531">
    <property type="entry name" value="N-acetyltransferase"/>
</dbReference>
<dbReference type="OrthoDB" id="9775804at2"/>
<evidence type="ECO:0000313" key="2">
    <source>
        <dbReference type="EMBL" id="KEQ17626.1"/>
    </source>
</evidence>
<dbReference type="eggNOG" id="COG0456">
    <property type="taxonomic scope" value="Bacteria"/>
</dbReference>
<protein>
    <submittedName>
        <fullName evidence="2">GCN5 family acetyltransferase</fullName>
    </submittedName>
</protein>
<dbReference type="EMBL" id="JOKH01000003">
    <property type="protein sequence ID" value="KEQ17626.1"/>
    <property type="molecule type" value="Genomic_DNA"/>
</dbReference>
<dbReference type="Pfam" id="PF00583">
    <property type="entry name" value="Acetyltransf_1"/>
    <property type="match status" value="1"/>
</dbReference>
<comment type="caution">
    <text evidence="2">The sequence shown here is derived from an EMBL/GenBank/DDBJ whole genome shotgun (WGS) entry which is preliminary data.</text>
</comment>
<dbReference type="SUPFAM" id="SSF55729">
    <property type="entry name" value="Acyl-CoA N-acyltransferases (Nat)"/>
    <property type="match status" value="1"/>
</dbReference>
<evidence type="ECO:0000259" key="1">
    <source>
        <dbReference type="PROSITE" id="PS51186"/>
    </source>
</evidence>
<dbReference type="CDD" id="cd04301">
    <property type="entry name" value="NAT_SF"/>
    <property type="match status" value="1"/>
</dbReference>
<dbReference type="InterPro" id="IPR000182">
    <property type="entry name" value="GNAT_dom"/>
</dbReference>
<dbReference type="Gene3D" id="3.40.630.30">
    <property type="match status" value="1"/>
</dbReference>
<name>A0A081NGQ3_9GAMM</name>
<reference evidence="2 3" key="1">
    <citation type="submission" date="2014-06" db="EMBL/GenBank/DDBJ databases">
        <title>Whole Genome Sequences of Three Symbiotic Endozoicomonas Bacteria.</title>
        <authorList>
            <person name="Neave M.J."/>
            <person name="Apprill A."/>
            <person name="Voolstra C.R."/>
        </authorList>
    </citation>
    <scope>NUCLEOTIDE SEQUENCE [LARGE SCALE GENOMIC DNA]</scope>
    <source>
        <strain evidence="2 3">DSM 25634</strain>
    </source>
</reference>
<dbReference type="PROSITE" id="PS51186">
    <property type="entry name" value="GNAT"/>
    <property type="match status" value="1"/>
</dbReference>